<dbReference type="Pfam" id="PF03309">
    <property type="entry name" value="Pan_kinase"/>
    <property type="match status" value="1"/>
</dbReference>
<name>A0A174JAZ4_FLAPL</name>
<dbReference type="GO" id="GO:0005737">
    <property type="term" value="C:cytoplasm"/>
    <property type="evidence" value="ECO:0007669"/>
    <property type="project" value="UniProtKB-SubCell"/>
</dbReference>
<dbReference type="AlphaFoldDB" id="A0A174JAZ4"/>
<reference evidence="18" key="3">
    <citation type="submission" date="2023-01" db="EMBL/GenBank/DDBJ databases">
        <title>Human gut microbiome strain richness.</title>
        <authorList>
            <person name="Chen-Liaw A."/>
        </authorList>
    </citation>
    <scope>NUCLEOTIDE SEQUENCE</scope>
    <source>
        <strain evidence="19">1001287st1_F4_1001285I_161205</strain>
        <strain evidence="18">2225st1_A6_2225SCRN_200828</strain>
    </source>
</reference>
<dbReference type="Gene3D" id="3.30.420.40">
    <property type="match status" value="2"/>
</dbReference>
<comment type="catalytic activity">
    <reaction evidence="1 16">
        <text>(R)-pantothenate + ATP = (R)-4'-phosphopantothenate + ADP + H(+)</text>
        <dbReference type="Rhea" id="RHEA:16373"/>
        <dbReference type="ChEBI" id="CHEBI:10986"/>
        <dbReference type="ChEBI" id="CHEBI:15378"/>
        <dbReference type="ChEBI" id="CHEBI:29032"/>
        <dbReference type="ChEBI" id="CHEBI:30616"/>
        <dbReference type="ChEBI" id="CHEBI:456216"/>
        <dbReference type="EC" id="2.7.1.33"/>
    </reaction>
</comment>
<dbReference type="GO" id="GO:0004594">
    <property type="term" value="F:pantothenate kinase activity"/>
    <property type="evidence" value="ECO:0007669"/>
    <property type="project" value="UniProtKB-UniRule"/>
</dbReference>
<dbReference type="Proteomes" id="UP001211006">
    <property type="component" value="Unassembled WGS sequence"/>
</dbReference>
<dbReference type="SUPFAM" id="SSF53067">
    <property type="entry name" value="Actin-like ATPase domain"/>
    <property type="match status" value="2"/>
</dbReference>
<dbReference type="InterPro" id="IPR043129">
    <property type="entry name" value="ATPase_NBD"/>
</dbReference>
<feature type="binding site" evidence="16">
    <location>
        <position position="133"/>
    </location>
    <ligand>
        <name>ATP</name>
        <dbReference type="ChEBI" id="CHEBI:30616"/>
    </ligand>
</feature>
<dbReference type="EMBL" id="WKPR01000001">
    <property type="protein sequence ID" value="MSB17914.1"/>
    <property type="molecule type" value="Genomic_DNA"/>
</dbReference>
<dbReference type="EMBL" id="CYZT01000124">
    <property type="protein sequence ID" value="CUO60599.1"/>
    <property type="molecule type" value="Genomic_DNA"/>
</dbReference>
<dbReference type="GO" id="GO:0005524">
    <property type="term" value="F:ATP binding"/>
    <property type="evidence" value="ECO:0007669"/>
    <property type="project" value="UniProtKB-UniRule"/>
</dbReference>
<comment type="caution">
    <text evidence="16">Lacks conserved residue(s) required for the propagation of feature annotation.</text>
</comment>
<keyword evidence="10 16" id="KW-0418">Kinase</keyword>
<comment type="pathway">
    <text evidence="4 16">Cofactor biosynthesis; coenzyme A biosynthesis; CoA from (R)-pantothenate: step 1/5.</text>
</comment>
<protein>
    <recommendedName>
        <fullName evidence="15 16">Type III pantothenate kinase</fullName>
        <ecNumber evidence="6 16">2.7.1.33</ecNumber>
    </recommendedName>
    <alternativeName>
        <fullName evidence="16">PanK-III</fullName>
    </alternativeName>
    <alternativeName>
        <fullName evidence="16">Pantothenic acid kinase</fullName>
    </alternativeName>
</protein>
<feature type="binding site" evidence="16">
    <location>
        <position position="186"/>
    </location>
    <ligand>
        <name>substrate</name>
    </ligand>
</feature>
<dbReference type="EC" id="2.7.1.33" evidence="6 16"/>
<keyword evidence="13 16" id="KW-0173">Coenzyme A biosynthesis</keyword>
<evidence type="ECO:0000256" key="6">
    <source>
        <dbReference type="ARBA" id="ARBA00012102"/>
    </source>
</evidence>
<dbReference type="CDD" id="cd24015">
    <property type="entry name" value="ASKHA_NBD_PanK-III"/>
    <property type="match status" value="1"/>
</dbReference>
<dbReference type="EMBL" id="JAQLWV010000006">
    <property type="protein sequence ID" value="MDB7932631.1"/>
    <property type="molecule type" value="Genomic_DNA"/>
</dbReference>
<evidence type="ECO:0000256" key="4">
    <source>
        <dbReference type="ARBA" id="ARBA00005225"/>
    </source>
</evidence>
<evidence type="ECO:0000256" key="13">
    <source>
        <dbReference type="ARBA" id="ARBA00022993"/>
    </source>
</evidence>
<evidence type="ECO:0000256" key="1">
    <source>
        <dbReference type="ARBA" id="ARBA00001206"/>
    </source>
</evidence>
<organism evidence="17 22">
    <name type="scientific">Flavonifractor plautii</name>
    <name type="common">Fusobacterium plautii</name>
    <dbReference type="NCBI Taxonomy" id="292800"/>
    <lineage>
        <taxon>Bacteria</taxon>
        <taxon>Bacillati</taxon>
        <taxon>Bacillota</taxon>
        <taxon>Clostridia</taxon>
        <taxon>Eubacteriales</taxon>
        <taxon>Oscillospiraceae</taxon>
        <taxon>Flavonifractor</taxon>
    </lineage>
</organism>
<dbReference type="GO" id="GO:0046872">
    <property type="term" value="F:metal ion binding"/>
    <property type="evidence" value="ECO:0007669"/>
    <property type="project" value="UniProtKB-KW"/>
</dbReference>
<dbReference type="RefSeq" id="WP_007488995.1">
    <property type="nucleotide sequence ID" value="NZ_AP031431.1"/>
</dbReference>
<evidence type="ECO:0000313" key="24">
    <source>
        <dbReference type="Proteomes" id="UP000434475"/>
    </source>
</evidence>
<feature type="binding site" evidence="16">
    <location>
        <begin position="108"/>
        <end position="111"/>
    </location>
    <ligand>
        <name>substrate</name>
    </ligand>
</feature>
<evidence type="ECO:0000313" key="22">
    <source>
        <dbReference type="Proteomes" id="UP000095746"/>
    </source>
</evidence>
<evidence type="ECO:0000256" key="8">
    <source>
        <dbReference type="ARBA" id="ARBA00022679"/>
    </source>
</evidence>
<reference evidence="17 22" key="1">
    <citation type="submission" date="2015-09" db="EMBL/GenBank/DDBJ databases">
        <authorList>
            <consortium name="Pathogen Informatics"/>
        </authorList>
    </citation>
    <scope>NUCLEOTIDE SEQUENCE [LARGE SCALE GENOMIC DNA]</scope>
    <source>
        <strain evidence="17 22">2789STDY5608854</strain>
    </source>
</reference>
<evidence type="ECO:0000313" key="20">
    <source>
        <dbReference type="EMBL" id="MSB17914.1"/>
    </source>
</evidence>
<reference evidence="23 24" key="2">
    <citation type="journal article" date="2019" name="Nat. Med.">
        <title>A library of human gut bacterial isolates paired with longitudinal multiomics data enables mechanistic microbiome research.</title>
        <authorList>
            <person name="Poyet M."/>
            <person name="Groussin M."/>
            <person name="Gibbons S.M."/>
            <person name="Avila-Pacheco J."/>
            <person name="Jiang X."/>
            <person name="Kearney S.M."/>
            <person name="Perrotta A.R."/>
            <person name="Berdy B."/>
            <person name="Zhao S."/>
            <person name="Lieberman T.D."/>
            <person name="Swanson P.K."/>
            <person name="Smith M."/>
            <person name="Roesemann S."/>
            <person name="Alexander J.E."/>
            <person name="Rich S.A."/>
            <person name="Livny J."/>
            <person name="Vlamakis H."/>
            <person name="Clish C."/>
            <person name="Bullock K."/>
            <person name="Deik A."/>
            <person name="Scott J."/>
            <person name="Pierce K.A."/>
            <person name="Xavier R.J."/>
            <person name="Alm E.J."/>
        </authorList>
    </citation>
    <scope>NUCLEOTIDE SEQUENCE [LARGE SCALE GENOMIC DNA]</scope>
    <source>
        <strain evidence="20 24">BIOML-A2</strain>
        <strain evidence="21 23">BIOML-A5</strain>
    </source>
</reference>
<comment type="function">
    <text evidence="16">Catalyzes the phosphorylation of pantothenate (Pan), the first step in CoA biosynthesis.</text>
</comment>
<evidence type="ECO:0000256" key="10">
    <source>
        <dbReference type="ARBA" id="ARBA00022777"/>
    </source>
</evidence>
<sequence>MILAVDVGNSNTTVGLFNGTGELLFRALLETSRSKTRDQCAIELLGVFQLYGADACTVDGAILSSVVPPLTTIFTDAIARLTGIPPMVVGPGIRTGLNIKAEIHNQLGSDIVASSVAAIAKYPSPIVMVDMGTATSLSLIVGSVYEGCIIMPGLALALDALSERAAALPPISIETASPVGLMGHTTEEAMRSGVLYGHASMVDGMLERIEESIGQSVTTVATGGNAPRILRYCKRPIQYDADLIMTGLYLLYQKNAKKYRKA</sequence>
<evidence type="ECO:0000256" key="2">
    <source>
        <dbReference type="ARBA" id="ARBA00001958"/>
    </source>
</evidence>
<evidence type="ECO:0000256" key="5">
    <source>
        <dbReference type="ARBA" id="ARBA00011738"/>
    </source>
</evidence>
<evidence type="ECO:0000313" key="19">
    <source>
        <dbReference type="EMBL" id="MDB7932631.1"/>
    </source>
</evidence>
<feature type="binding site" evidence="16">
    <location>
        <position position="130"/>
    </location>
    <ligand>
        <name>K(+)</name>
        <dbReference type="ChEBI" id="CHEBI:29103"/>
    </ligand>
</feature>
<dbReference type="Proteomes" id="UP000095746">
    <property type="component" value="Unassembled WGS sequence"/>
</dbReference>
<gene>
    <name evidence="17" type="primary">coaX_1</name>
    <name evidence="16" type="synonym">coaX</name>
    <name evidence="17" type="ORF">ERS852411_01829</name>
    <name evidence="21" type="ORF">GKE90_01280</name>
    <name evidence="20" type="ORF">GKE97_00100</name>
    <name evidence="18" type="ORF">PND83_10085</name>
    <name evidence="19" type="ORF">PNE06_06045</name>
</gene>
<evidence type="ECO:0000313" key="21">
    <source>
        <dbReference type="EMBL" id="MSB47344.1"/>
    </source>
</evidence>
<dbReference type="HAMAP" id="MF_01274">
    <property type="entry name" value="Pantothen_kinase_3"/>
    <property type="match status" value="1"/>
</dbReference>
<evidence type="ECO:0000256" key="12">
    <source>
        <dbReference type="ARBA" id="ARBA00022958"/>
    </source>
</evidence>
<keyword evidence="11 16" id="KW-0067">ATP-binding</keyword>
<feature type="binding site" evidence="16">
    <location>
        <begin position="6"/>
        <end position="13"/>
    </location>
    <ligand>
        <name>ATP</name>
        <dbReference type="ChEBI" id="CHEBI:30616"/>
    </ligand>
</feature>
<feature type="active site" description="Proton acceptor" evidence="16">
    <location>
        <position position="110"/>
    </location>
</feature>
<dbReference type="EMBL" id="WKPO01000001">
    <property type="protein sequence ID" value="MSB47344.1"/>
    <property type="molecule type" value="Genomic_DNA"/>
</dbReference>
<dbReference type="UniPathway" id="UPA00241">
    <property type="reaction ID" value="UER00352"/>
</dbReference>
<comment type="cofactor">
    <cofactor evidence="16">
        <name>NH4(+)</name>
        <dbReference type="ChEBI" id="CHEBI:28938"/>
    </cofactor>
    <cofactor evidence="16">
        <name>K(+)</name>
        <dbReference type="ChEBI" id="CHEBI:29103"/>
    </cofactor>
    <text evidence="16">A monovalent cation. Ammonium or potassium.</text>
</comment>
<dbReference type="Proteomes" id="UP000429811">
    <property type="component" value="Unassembled WGS sequence"/>
</dbReference>
<comment type="subcellular location">
    <subcellularLocation>
        <location evidence="3 16">Cytoplasm</location>
    </subcellularLocation>
</comment>
<evidence type="ECO:0000313" key="17">
    <source>
        <dbReference type="EMBL" id="CUO60599.1"/>
    </source>
</evidence>
<dbReference type="Proteomes" id="UP001211173">
    <property type="component" value="Unassembled WGS sequence"/>
</dbReference>
<dbReference type="InterPro" id="IPR004619">
    <property type="entry name" value="Type_III_PanK"/>
</dbReference>
<evidence type="ECO:0000256" key="9">
    <source>
        <dbReference type="ARBA" id="ARBA00022741"/>
    </source>
</evidence>
<dbReference type="NCBIfam" id="TIGR00671">
    <property type="entry name" value="baf"/>
    <property type="match status" value="1"/>
</dbReference>
<keyword evidence="9 16" id="KW-0547">Nucleotide-binding</keyword>
<comment type="cofactor">
    <cofactor evidence="2">
        <name>K(+)</name>
        <dbReference type="ChEBI" id="CHEBI:29103"/>
    </cofactor>
</comment>
<keyword evidence="7 16" id="KW-0963">Cytoplasm</keyword>
<evidence type="ECO:0000256" key="11">
    <source>
        <dbReference type="ARBA" id="ARBA00022840"/>
    </source>
</evidence>
<comment type="subunit">
    <text evidence="5 16">Homodimer.</text>
</comment>
<accession>A0A174JAZ4</accession>
<evidence type="ECO:0000256" key="15">
    <source>
        <dbReference type="ARBA" id="ARBA00040883"/>
    </source>
</evidence>
<dbReference type="PANTHER" id="PTHR34265">
    <property type="entry name" value="TYPE III PANTOTHENATE KINASE"/>
    <property type="match status" value="1"/>
</dbReference>
<keyword evidence="8 16" id="KW-0808">Transferase</keyword>
<keyword evidence="16" id="KW-0479">Metal-binding</keyword>
<evidence type="ECO:0000313" key="18">
    <source>
        <dbReference type="EMBL" id="MDB7906323.1"/>
    </source>
</evidence>
<dbReference type="EMBL" id="JAQLWO010000009">
    <property type="protein sequence ID" value="MDB7906323.1"/>
    <property type="molecule type" value="Genomic_DNA"/>
</dbReference>
<dbReference type="GO" id="GO:0015937">
    <property type="term" value="P:coenzyme A biosynthetic process"/>
    <property type="evidence" value="ECO:0007669"/>
    <property type="project" value="UniProtKB-UniRule"/>
</dbReference>
<evidence type="ECO:0000256" key="7">
    <source>
        <dbReference type="ARBA" id="ARBA00022490"/>
    </source>
</evidence>
<keyword evidence="12 16" id="KW-0630">Potassium</keyword>
<evidence type="ECO:0000256" key="16">
    <source>
        <dbReference type="HAMAP-Rule" id="MF_01274"/>
    </source>
</evidence>
<evidence type="ECO:0000256" key="14">
    <source>
        <dbReference type="ARBA" id="ARBA00038036"/>
    </source>
</evidence>
<evidence type="ECO:0000256" key="3">
    <source>
        <dbReference type="ARBA" id="ARBA00004496"/>
    </source>
</evidence>
<evidence type="ECO:0000313" key="23">
    <source>
        <dbReference type="Proteomes" id="UP000429811"/>
    </source>
</evidence>
<proteinExistence type="inferred from homology"/>
<dbReference type="Proteomes" id="UP000434475">
    <property type="component" value="Unassembled WGS sequence"/>
</dbReference>
<dbReference type="GeneID" id="63973439"/>
<dbReference type="PANTHER" id="PTHR34265:SF1">
    <property type="entry name" value="TYPE III PANTOTHENATE KINASE"/>
    <property type="match status" value="1"/>
</dbReference>
<comment type="similarity">
    <text evidence="14 16">Belongs to the type III pantothenate kinase family.</text>
</comment>